<evidence type="ECO:0000313" key="2">
    <source>
        <dbReference type="EMBL" id="MDI5969958.1"/>
    </source>
</evidence>
<organism evidence="2">
    <name type="scientific">Streptantibioticus silvisoli</name>
    <dbReference type="NCBI Taxonomy" id="2705255"/>
    <lineage>
        <taxon>Bacteria</taxon>
        <taxon>Bacillati</taxon>
        <taxon>Actinomycetota</taxon>
        <taxon>Actinomycetes</taxon>
        <taxon>Kitasatosporales</taxon>
        <taxon>Streptomycetaceae</taxon>
        <taxon>Streptantibioticus</taxon>
    </lineage>
</organism>
<evidence type="ECO:0000256" key="1">
    <source>
        <dbReference type="SAM" id="Phobius"/>
    </source>
</evidence>
<reference evidence="2" key="1">
    <citation type="submission" date="2023-05" db="EMBL/GenBank/DDBJ databases">
        <title>Streptantibioticus silvisoli sp. nov., acidotolerant actinomycetes 1 from pine litter.</title>
        <authorList>
            <person name="Swiecimska M."/>
            <person name="Golinska P."/>
            <person name="Sangal V."/>
            <person name="Wachnowicz B."/>
            <person name="Goodfellow M."/>
        </authorList>
    </citation>
    <scope>NUCLEOTIDE SEQUENCE</scope>
    <source>
        <strain evidence="2">SL13</strain>
    </source>
</reference>
<dbReference type="AlphaFoldDB" id="A0AA90K8E6"/>
<dbReference type="InterPro" id="IPR021215">
    <property type="entry name" value="DUF2752"/>
</dbReference>
<sequence length="141" mass="15202">MRVGAVAGAAPRAGAGRRAHPAVSRLAVLAAGAAASAYLYRTDPHQPGHWLPFCPFHRLTGLLCPLCGTTRMGYDLMHRHLGAAWHDNTLALLASPVAVLVLARWTAEGLRGTRWRPVLRRRGTILVVAAAVAWTVVRNVF</sequence>
<dbReference type="RefSeq" id="WP_271315733.1">
    <property type="nucleotide sequence ID" value="NZ_JABXJJ020000012.1"/>
</dbReference>
<dbReference type="Pfam" id="PF10825">
    <property type="entry name" value="DUF2752"/>
    <property type="match status" value="1"/>
</dbReference>
<keyword evidence="1" id="KW-0812">Transmembrane</keyword>
<name>A0AA90K8E6_9ACTN</name>
<gene>
    <name evidence="2" type="ORF">POF50_011520</name>
</gene>
<feature type="transmembrane region" description="Helical" evidence="1">
    <location>
        <begin position="119"/>
        <end position="137"/>
    </location>
</feature>
<protein>
    <submittedName>
        <fullName evidence="2">DUF2752 domain-containing protein</fullName>
    </submittedName>
</protein>
<comment type="caution">
    <text evidence="2">The sequence shown here is derived from an EMBL/GenBank/DDBJ whole genome shotgun (WGS) entry which is preliminary data.</text>
</comment>
<keyword evidence="1" id="KW-0472">Membrane</keyword>
<feature type="transmembrane region" description="Helical" evidence="1">
    <location>
        <begin position="89"/>
        <end position="107"/>
    </location>
</feature>
<proteinExistence type="predicted"/>
<keyword evidence="1" id="KW-1133">Transmembrane helix</keyword>
<accession>A0AA90K8E6</accession>
<dbReference type="EMBL" id="JABXJJ020000012">
    <property type="protein sequence ID" value="MDI5969958.1"/>
    <property type="molecule type" value="Genomic_DNA"/>
</dbReference>
<feature type="transmembrane region" description="Helical" evidence="1">
    <location>
        <begin position="22"/>
        <end position="40"/>
    </location>
</feature>